<dbReference type="SUPFAM" id="SSF48208">
    <property type="entry name" value="Six-hairpin glycosidases"/>
    <property type="match status" value="1"/>
</dbReference>
<dbReference type="AlphaFoldDB" id="A0A3P1SHS4"/>
<comment type="caution">
    <text evidence="3">The sequence shown here is derived from an EMBL/GenBank/DDBJ whole genome shotgun (WGS) entry which is preliminary data.</text>
</comment>
<dbReference type="Proteomes" id="UP000280444">
    <property type="component" value="Unassembled WGS sequence"/>
</dbReference>
<evidence type="ECO:0000256" key="1">
    <source>
        <dbReference type="ARBA" id="ARBA00008558"/>
    </source>
</evidence>
<proteinExistence type="inferred from homology"/>
<reference evidence="3 4" key="1">
    <citation type="submission" date="2018-11" db="EMBL/GenBank/DDBJ databases">
        <title>Genomes From Bacteria Associated with the Canine Oral Cavity: a Test Case for Automated Genome-Based Taxonomic Assignment.</title>
        <authorList>
            <person name="Coil D.A."/>
            <person name="Jospin G."/>
            <person name="Darling A.E."/>
            <person name="Wallis C."/>
            <person name="Davis I.J."/>
            <person name="Harris S."/>
            <person name="Eisen J.A."/>
            <person name="Holcombe L.J."/>
            <person name="O'Flynn C."/>
        </authorList>
    </citation>
    <scope>NUCLEOTIDE SEQUENCE [LARGE SCALE GENOMIC DNA]</scope>
    <source>
        <strain evidence="3 4">OH770</strain>
    </source>
</reference>
<dbReference type="GO" id="GO:0016853">
    <property type="term" value="F:isomerase activity"/>
    <property type="evidence" value="ECO:0007669"/>
    <property type="project" value="UniProtKB-KW"/>
</dbReference>
<dbReference type="InterPro" id="IPR010819">
    <property type="entry name" value="AGE/CE"/>
</dbReference>
<keyword evidence="4" id="KW-1185">Reference proteome</keyword>
<name>A0A3P1SHS4_9ACTO</name>
<organism evidence="3 4">
    <name type="scientific">Schaalia canis</name>
    <dbReference type="NCBI Taxonomy" id="100469"/>
    <lineage>
        <taxon>Bacteria</taxon>
        <taxon>Bacillati</taxon>
        <taxon>Actinomycetota</taxon>
        <taxon>Actinomycetes</taxon>
        <taxon>Actinomycetales</taxon>
        <taxon>Actinomycetaceae</taxon>
        <taxon>Schaalia</taxon>
    </lineage>
</organism>
<accession>A0A3P1SHS4</accession>
<evidence type="ECO:0000313" key="4">
    <source>
        <dbReference type="Proteomes" id="UP000280444"/>
    </source>
</evidence>
<evidence type="ECO:0000313" key="3">
    <source>
        <dbReference type="EMBL" id="RRC96577.1"/>
    </source>
</evidence>
<dbReference type="EMBL" id="RQZF01000001">
    <property type="protein sequence ID" value="RRC96577.1"/>
    <property type="molecule type" value="Genomic_DNA"/>
</dbReference>
<gene>
    <name evidence="3" type="ORF">EII11_01700</name>
</gene>
<dbReference type="InterPro" id="IPR012341">
    <property type="entry name" value="6hp_glycosidase-like_sf"/>
</dbReference>
<protein>
    <submittedName>
        <fullName evidence="3">Sugar isomerase</fullName>
    </submittedName>
</protein>
<dbReference type="PANTHER" id="PTHR15108">
    <property type="entry name" value="N-ACYLGLUCOSAMINE-2-EPIMERASE"/>
    <property type="match status" value="1"/>
</dbReference>
<dbReference type="Gene3D" id="1.50.10.10">
    <property type="match status" value="1"/>
</dbReference>
<dbReference type="GO" id="GO:0005975">
    <property type="term" value="P:carbohydrate metabolic process"/>
    <property type="evidence" value="ECO:0007669"/>
    <property type="project" value="InterPro"/>
</dbReference>
<evidence type="ECO:0000256" key="2">
    <source>
        <dbReference type="ARBA" id="ARBA00023235"/>
    </source>
</evidence>
<sequence length="395" mass="43867">MSDEALRLLDFGAQSRTEHGFGWLSDEGTVDDAQGVQLWITGRMTHCFSLAALMGLSQYAPLATHGIAALRSGALRAESDGGWYSRVEMDGSVAPGLRTSYDHAFVVLAASSARLAGVEQADELLREAIESFERLWWDEAAGMVVDARDPQTLEVDPYRGVNANMHWVEALLGAWGATGEREHLERASRIAARVASMFTDHAFRLPEHFNEAWEPLLDYNRDIPADKFRPFGSTPGHWLEWARLFAQLAYACDEAGVARDERLDAIPPFMYRLALLEGWGVDGQPGFVYTTDFEGHPVVAQRMHWVLCEAIATAQTLKLTTGDASYGHDVALFWEYARRYLIEAPGQWRHELDPLNTPAQGTWAGKPDIYHAFQTMIIGTLPLSASFAAGLAQLR</sequence>
<keyword evidence="2 3" id="KW-0413">Isomerase</keyword>
<dbReference type="Pfam" id="PF07221">
    <property type="entry name" value="GlcNAc_2-epim"/>
    <property type="match status" value="1"/>
</dbReference>
<dbReference type="OrthoDB" id="9806359at2"/>
<dbReference type="InterPro" id="IPR008928">
    <property type="entry name" value="6-hairpin_glycosidase_sf"/>
</dbReference>
<comment type="similarity">
    <text evidence="1">Belongs to the N-acylglucosamine 2-epimerase family.</text>
</comment>